<dbReference type="Proteomes" id="UP001293254">
    <property type="component" value="Unassembled WGS sequence"/>
</dbReference>
<name>A0AAE1YG29_9LAMI</name>
<sequence length="190" mass="21546">MEMGNLRLPPSPPPCRPRIPKSARSTISVEKGEGISLPEPPSATSPNGTSTRFKSPGVTIGGDRREGEGIGEEDDAAGTTQVALGREGEILSRRFSCLLERIWRRWERANVRCWTGHKWTNRRRGVHWAIKKCILYVNWARFGYRRPSSRRPIEIYTTSSRPRPKVTKYLGSQNMPGAAAWFRTGWGRRN</sequence>
<gene>
    <name evidence="2" type="ORF">Salat_1192300</name>
</gene>
<keyword evidence="3" id="KW-1185">Reference proteome</keyword>
<feature type="compositionally biased region" description="Polar residues" evidence="1">
    <location>
        <begin position="44"/>
        <end position="53"/>
    </location>
</feature>
<proteinExistence type="predicted"/>
<organism evidence="2 3">
    <name type="scientific">Sesamum alatum</name>
    <dbReference type="NCBI Taxonomy" id="300844"/>
    <lineage>
        <taxon>Eukaryota</taxon>
        <taxon>Viridiplantae</taxon>
        <taxon>Streptophyta</taxon>
        <taxon>Embryophyta</taxon>
        <taxon>Tracheophyta</taxon>
        <taxon>Spermatophyta</taxon>
        <taxon>Magnoliopsida</taxon>
        <taxon>eudicotyledons</taxon>
        <taxon>Gunneridae</taxon>
        <taxon>Pentapetalae</taxon>
        <taxon>asterids</taxon>
        <taxon>lamiids</taxon>
        <taxon>Lamiales</taxon>
        <taxon>Pedaliaceae</taxon>
        <taxon>Sesamum</taxon>
    </lineage>
</organism>
<dbReference type="AlphaFoldDB" id="A0AAE1YG29"/>
<evidence type="ECO:0000256" key="1">
    <source>
        <dbReference type="SAM" id="MobiDB-lite"/>
    </source>
</evidence>
<reference evidence="2" key="2">
    <citation type="journal article" date="2024" name="Plant">
        <title>Genomic evolution and insights into agronomic trait innovations of Sesamum species.</title>
        <authorList>
            <person name="Miao H."/>
            <person name="Wang L."/>
            <person name="Qu L."/>
            <person name="Liu H."/>
            <person name="Sun Y."/>
            <person name="Le M."/>
            <person name="Wang Q."/>
            <person name="Wei S."/>
            <person name="Zheng Y."/>
            <person name="Lin W."/>
            <person name="Duan Y."/>
            <person name="Cao H."/>
            <person name="Xiong S."/>
            <person name="Wang X."/>
            <person name="Wei L."/>
            <person name="Li C."/>
            <person name="Ma Q."/>
            <person name="Ju M."/>
            <person name="Zhao R."/>
            <person name="Li G."/>
            <person name="Mu C."/>
            <person name="Tian Q."/>
            <person name="Mei H."/>
            <person name="Zhang T."/>
            <person name="Gao T."/>
            <person name="Zhang H."/>
        </authorList>
    </citation>
    <scope>NUCLEOTIDE SEQUENCE</scope>
    <source>
        <strain evidence="2">3651</strain>
    </source>
</reference>
<protein>
    <submittedName>
        <fullName evidence="2">Uncharacterized protein</fullName>
    </submittedName>
</protein>
<accession>A0AAE1YG29</accession>
<feature type="region of interest" description="Disordered" evidence="1">
    <location>
        <begin position="1"/>
        <end position="79"/>
    </location>
</feature>
<comment type="caution">
    <text evidence="2">The sequence shown here is derived from an EMBL/GenBank/DDBJ whole genome shotgun (WGS) entry which is preliminary data.</text>
</comment>
<dbReference type="EMBL" id="JACGWO010000004">
    <property type="protein sequence ID" value="KAK4428923.1"/>
    <property type="molecule type" value="Genomic_DNA"/>
</dbReference>
<reference evidence="2" key="1">
    <citation type="submission" date="2020-06" db="EMBL/GenBank/DDBJ databases">
        <authorList>
            <person name="Li T."/>
            <person name="Hu X."/>
            <person name="Zhang T."/>
            <person name="Song X."/>
            <person name="Zhang H."/>
            <person name="Dai N."/>
            <person name="Sheng W."/>
            <person name="Hou X."/>
            <person name="Wei L."/>
        </authorList>
    </citation>
    <scope>NUCLEOTIDE SEQUENCE</scope>
    <source>
        <strain evidence="2">3651</strain>
        <tissue evidence="2">Leaf</tissue>
    </source>
</reference>
<evidence type="ECO:0000313" key="3">
    <source>
        <dbReference type="Proteomes" id="UP001293254"/>
    </source>
</evidence>
<evidence type="ECO:0000313" key="2">
    <source>
        <dbReference type="EMBL" id="KAK4428923.1"/>
    </source>
</evidence>